<dbReference type="RefSeq" id="WP_187256601.1">
    <property type="nucleotide sequence ID" value="NZ_JBHULF010000014.1"/>
</dbReference>
<proteinExistence type="predicted"/>
<dbReference type="EMBL" id="MBUA01000012">
    <property type="protein sequence ID" value="MBC6491295.1"/>
    <property type="molecule type" value="Genomic_DNA"/>
</dbReference>
<evidence type="ECO:0000313" key="1">
    <source>
        <dbReference type="EMBL" id="MBC6491295.1"/>
    </source>
</evidence>
<reference evidence="1 2" key="1">
    <citation type="submission" date="2016-07" db="EMBL/GenBank/DDBJ databases">
        <title>Genome analysis of Flavihumibacter stibioxidans YS-17.</title>
        <authorList>
            <person name="Shi K."/>
            <person name="Han Y."/>
            <person name="Wang G."/>
        </authorList>
    </citation>
    <scope>NUCLEOTIDE SEQUENCE [LARGE SCALE GENOMIC DNA]</scope>
    <source>
        <strain evidence="1 2">YS-17</strain>
    </source>
</reference>
<dbReference type="InterPro" id="IPR036388">
    <property type="entry name" value="WH-like_DNA-bd_sf"/>
</dbReference>
<dbReference type="Proteomes" id="UP000765802">
    <property type="component" value="Unassembled WGS sequence"/>
</dbReference>
<gene>
    <name evidence="1" type="ORF">BC349_09650</name>
</gene>
<sequence>MAKVRRNLLTENTSGAVGKVIVFKQFNNQTLATKYPDRSAVKLTISQQSCQNIFREAVAFASSVMADQQRHQEWVKKLSNKKSTRGTSVYHAVIQDYMKRNSPKAREEKVIAALENWHLLHWLSDRQMKGMDFLLRYHHLSHSIYKDLNEVSKPTATRDLQDLVAKGLLKVSGRGAGTCYTLPAAENEG</sequence>
<name>A0ABR7M8D9_9BACT</name>
<keyword evidence="2" id="KW-1185">Reference proteome</keyword>
<accession>A0ABR7M8D9</accession>
<comment type="caution">
    <text evidence="1">The sequence shown here is derived from an EMBL/GenBank/DDBJ whole genome shotgun (WGS) entry which is preliminary data.</text>
</comment>
<dbReference type="Gene3D" id="1.10.10.10">
    <property type="entry name" value="Winged helix-like DNA-binding domain superfamily/Winged helix DNA-binding domain"/>
    <property type="match status" value="1"/>
</dbReference>
<protein>
    <recommendedName>
        <fullName evidence="3">HTH deoR-type domain-containing protein</fullName>
    </recommendedName>
</protein>
<evidence type="ECO:0008006" key="3">
    <source>
        <dbReference type="Google" id="ProtNLM"/>
    </source>
</evidence>
<organism evidence="1 2">
    <name type="scientific">Flavihumibacter stibioxidans</name>
    <dbReference type="NCBI Taxonomy" id="1834163"/>
    <lineage>
        <taxon>Bacteria</taxon>
        <taxon>Pseudomonadati</taxon>
        <taxon>Bacteroidota</taxon>
        <taxon>Chitinophagia</taxon>
        <taxon>Chitinophagales</taxon>
        <taxon>Chitinophagaceae</taxon>
        <taxon>Flavihumibacter</taxon>
    </lineage>
</organism>
<evidence type="ECO:0000313" key="2">
    <source>
        <dbReference type="Proteomes" id="UP000765802"/>
    </source>
</evidence>